<dbReference type="Gene3D" id="3.10.100.10">
    <property type="entry name" value="Mannose-Binding Protein A, subunit A"/>
    <property type="match status" value="6"/>
</dbReference>
<dbReference type="Pfam" id="PF13330">
    <property type="entry name" value="Mucin2_WxxW"/>
    <property type="match status" value="1"/>
</dbReference>
<keyword evidence="4" id="KW-1015">Disulfide bond</keyword>
<evidence type="ECO:0000256" key="6">
    <source>
        <dbReference type="PROSITE-ProRule" id="PRU00302"/>
    </source>
</evidence>
<reference evidence="10 11" key="1">
    <citation type="journal article" date="2018" name="Nat. Ecol. Evol.">
        <title>Genomic signatures of mitonuclear coevolution across populations of Tigriopus californicus.</title>
        <authorList>
            <person name="Barreto F.S."/>
            <person name="Watson E.T."/>
            <person name="Lima T.G."/>
            <person name="Willett C.S."/>
            <person name="Edmands S."/>
            <person name="Li W."/>
            <person name="Burton R.S."/>
        </authorList>
    </citation>
    <scope>NUCLEOTIDE SEQUENCE [LARGE SCALE GENOMIC DNA]</scope>
    <source>
        <strain evidence="10 11">San Diego</strain>
    </source>
</reference>
<evidence type="ECO:0000256" key="4">
    <source>
        <dbReference type="ARBA" id="ARBA00023157"/>
    </source>
</evidence>
<dbReference type="PANTHER" id="PTHR45710:SF26">
    <property type="entry name" value="RH26557P"/>
    <property type="match status" value="1"/>
</dbReference>
<dbReference type="SUPFAM" id="SSF56436">
    <property type="entry name" value="C-type lectin-like"/>
    <property type="match status" value="6"/>
</dbReference>
<organism evidence="10 11">
    <name type="scientific">Tigriopus californicus</name>
    <name type="common">Marine copepod</name>
    <dbReference type="NCBI Taxonomy" id="6832"/>
    <lineage>
        <taxon>Eukaryota</taxon>
        <taxon>Metazoa</taxon>
        <taxon>Ecdysozoa</taxon>
        <taxon>Arthropoda</taxon>
        <taxon>Crustacea</taxon>
        <taxon>Multicrustacea</taxon>
        <taxon>Hexanauplia</taxon>
        <taxon>Copepoda</taxon>
        <taxon>Harpacticoida</taxon>
        <taxon>Harpacticidae</taxon>
        <taxon>Tigriopus</taxon>
    </lineage>
</organism>
<feature type="domain" description="C-type lectin" evidence="7">
    <location>
        <begin position="997"/>
        <end position="1114"/>
    </location>
</feature>
<dbReference type="EMBL" id="VCGU01000008">
    <property type="protein sequence ID" value="TRY71799.1"/>
    <property type="molecule type" value="Genomic_DNA"/>
</dbReference>
<evidence type="ECO:0000256" key="3">
    <source>
        <dbReference type="ARBA" id="ARBA00022729"/>
    </source>
</evidence>
<evidence type="ECO:0000259" key="8">
    <source>
        <dbReference type="PROSITE" id="PS50923"/>
    </source>
</evidence>
<dbReference type="InterPro" id="IPR050828">
    <property type="entry name" value="C-type_lectin/matrix_domain"/>
</dbReference>
<evidence type="ECO:0000313" key="10">
    <source>
        <dbReference type="EMBL" id="TRY71799.1"/>
    </source>
</evidence>
<dbReference type="InterPro" id="IPR025155">
    <property type="entry name" value="WxxW_domain"/>
</dbReference>
<keyword evidence="5" id="KW-0325">Glycoprotein</keyword>
<sequence length="3369" mass="376495">GSDHDSYNGYENWLEYPLQFFPEAELLAYNDAEKYCHSHGGRIPNWFHDTHPGYQAAYEQGMFDLIKAKATERRKSRLAPNLEYFAINGAFTQKTGVASANRRYANLQHCDSKIGFLCQRKAAAGLASQANIHVGCYPTVIEADGSLLASMVSPHMTINFCVEFCMGQSVSGAAPLIGLQGQRCACLKTALGAKFSTGMCDLRCPGNPSQVCGGRGTFSVFNLLNRTAVEEAIFVFNGFEGEPRAEIILAGGRVETLAEFPPLPEPLKYGSVTMDGRSKLIHCGGMTAEQVLHEGCFSLDFSADILTWTSMDSIPQKEKRLAFANNEGHLIACTISDISCWHFDEVWKPLKDLPSPLTSITPNCIFVENNTLIAFGRAGHQIYFYDFLDNREWKEFLFYPVHQGFANPVANFKGRKGFLFALPSPFKIYFIHLENLQVVSTSLVQELPQINLVGPISFLSLADEIHLINSDTKSKIYSMDWMTETMQLSDLGDKLQCSPDCTVVKATTKWWPDIHAPSVFERRYTSCREALALGALQPNDGQPMKLLLEDGTFVNCSKENMDGGSLSCPKGWYGNADNGFCFQVHLDMVSNIEASRQCLSMGANLVAPKTPADEDMVTDVLTSRYDYAHPISPGFYHLGIYQNQQENVIYQSNGKTPTFIKDKPWSGPLAQTTKSSCLAYNTIIWPHVMFDYRYKWLDISCERPARFICMNNPDFLGFRPLAAIDTESVAQSFDIETNSLGSCFALCSGVPDSRIIAAKESTCNCMKDNAQVRNPTFKVQNVMTSQFLTFDDASPIAINLNDVGSDWKWLGNALVPKESVHLAIEISIQSMQASLSPRDPSNPTQKFLFASGELFMPDLARYLSIKNNKLIADATNEGASKWTFVPSEEETISLKKRTIEDAVEPGSYPFACDQLIPCPGALYQSCGCKINPLGSDLAILYHTGISGDEPASASLQFTSCEDVRNKGLMGNAFYLINGQRTYCENWNADCGKGFVLLGQRCYNVSFSTIDKANIESECAAMSASPLQTDSSEILQHIKDLLEFQGEKQDIWSDLSWNSTHNGYFSSSGTSASDLGPWAGTPPSLPSEDCVVLSISDQSKFKQTNCEKKAKYICEREACPPGFIYFVSKSCVAFIKEKASKAEARTQCSKISPNSGLPRLTRPDQEEKVKDILKSFGGGEVFLGLERNAKGHWTWDLDGSPVFVTLLNATGEVTAQFSWPHRAGHYLPSNLVDGRVLHSGSRALTTLASLQWFCLTLPEEITIKSIRVAMYPSSAHNRFNNVEARVGHEEPSTLTSSIAMKLTQNTYCASFTGRPTNEKVIEMTCPKPDCPNTFVHLNNKCYSLVRPSSIYSAAVHECSVKASVVFTPTTKTERLVASNLMEMYQVDVIFAGVKRAFEGDILRAESGLDISGVIYDPNLSQLKKDTAFLGLFERGRDFFNLTLDKYAQYNAICEYYKEITYTNWGASNEYLEPLNEPAQSCVKICQGANCTKGEQWTTTSCEEELPFLCKWEFKCPQGWMAFDDACYKLERSLAMREAPEAAHEYCANIYGASGLVVNSIPEATFLRSFLTEINNFPAYQGQNIANGVLGMIFKPHSRYPRFMDGSFMSHMDTFPDLRQTSLNSLVNSMSDTSCLRISEGGLVSGCYNNIEANILCEKSLAFDKRLCVNASNLRNALEVAPGVKIEVDNHLVASTCVLFCRGLDFNHTLVSNNSCQCVSKLKFSPTEGDPENFLPMSQCPYGEANQIVGDGVKSLAFYSSGIGSLHPAEKIGPVTCGDLHESLNLMVPGMSFTYLQNDYGTVPVKVNCDQNLDRWCLFNQLPFLPSGFLRISGAEDHLNTIDSIQNLFQYKDESYSFRACSKLRPHSEGFHNIPKVTDLCDLTQGSSLIIDGSGKLAPEVIITVKFPKPMVLTSFYVMSEYEDFYRARIKSFGAITFVPDGVVGSREKIGINISSIEFVYDANAIQYPRKKEFFKVSNSTRPFPVVTNEIQFHNLTISSTKTNSNMIEAELVREISLQMMVFGCPLNDYNKVFCPNESTSPSGGNCTFVKRNPESGIAFEEAKMKCSEMNAEILTPSNLQSIMDLTTILSAYPGEEFWVGIEYGWSEFSGSHAWHFVNGLTIFESHLAHWANGHNDENGECVKLLLMDGEVVWKKTECSNASGGNYLCSTSQDNYRIGCYLLSPDDSVQVPTPIPANSNKAQIQQFCSLLCESQTKFYFVIREQKCFCIFSPHGGELKIKRVLLLDKYCNSADIIGVLPDESCSKEDCKDGQDQKRDNCEPKSNYQRGVLYRTWDLGCDPLNLTGTNTYIWREDARHLWGSETTVRCHPGFELDPSLEKSSKVDPNLHTQTCQCDLNDKGGAWSCSIVPCVPRVCQGNPIAPSGTTTTYFKRPDPESEHHVFTAKNVFCPRNSTLPKLIQDAHGYAVDGSLGLVKNITLSCDIDGKWIVSGTPSGSICPDENPLESVYSCESPAIPECLDQTVYCPKPPEIPKDAEREDIIRPVNVTEYDHVPGTKLIFKCPKPMWAFNYSLPTPFISYAYSTNIDNISIECTESGSWKVLGGMKDETCQEPKQDGTCGEIYFPPCVDRAVRCSNIELPENALKTMVLEVDSMDHSLMGTKYKISCSLENYYFDYSIPSGTLSYFYSTNINETTFECHQDRHWIVTNGIAEETCEDPKLTDGLVTCANVKVPNCVDRTIRCPTPPMPISPQKTFHRVIKPDQFDLVNTTIQYECPNQRNVFFDYPTGPNFISYVNEPQMRNITITCNKESFWVVEGGISNVTCHKNSNPDPTAELWCKEDLLIPECEDRGVYCHKPELALEHGEVTVLKNPRPDFGTINDTSCTWKRWLNVDTDQADGKEEESLVKLTQEFGTDACSNPIAFQARSVQTKTSSNFTGDRFEHIDTDSGLLCLNVRQPNGKCEDYEVRLCCPIQPESGTLIRYSCPNSEYYLDFKDDQFPKFLHVECQDDGLWHSKDVQSKELCSNGTKACALPNIPSCQSRKVACPLGQLPFRSDAERNLLSLGNDLYLGATYSYQCKTSGWVFNTTGYPKHIETTCTLPKNYPSAFTWYYEQWLDGIWKGTSELKECIDPNLCHEEVPELPFDLTVRSDVPDNLNRSIGSTYNYSCSEKYWVFDINPNRSCSQVGFCDNKAHDWVFDHSVYGTKSLEVQCQSSNSSTELPQWIWTVEGFAFQGFIPSCLDPTYCLTDPPMPPKGVSSDPFPPLGEWKFEDQLELTYTCDHPELRFPNDEFPPESWNLTLGVRCGWDQTWDPPVVPQCADPRQCEAPPNGNEVVFAQWDHIDEKDKRLSNGSKYWYQCQSGVFMLENEIEADFFELTCFNEGSGAKPYWIPVLLYNPFPKCVLKGKKIIL</sequence>
<feature type="domain" description="C-type lectin" evidence="7">
    <location>
        <begin position="577"/>
        <end position="710"/>
    </location>
</feature>
<proteinExistence type="predicted"/>
<dbReference type="InterPro" id="IPR015915">
    <property type="entry name" value="Kelch-typ_b-propeller"/>
</dbReference>
<evidence type="ECO:0000256" key="2">
    <source>
        <dbReference type="ARBA" id="ARBA00022525"/>
    </source>
</evidence>
<evidence type="ECO:0000256" key="1">
    <source>
        <dbReference type="ARBA" id="ARBA00004613"/>
    </source>
</evidence>
<keyword evidence="3" id="KW-0732">Signal</keyword>
<keyword evidence="6" id="KW-0768">Sushi</keyword>
<dbReference type="InterPro" id="IPR000436">
    <property type="entry name" value="Sushi_SCR_CCP_dom"/>
</dbReference>
<dbReference type="SUPFAM" id="SSF50965">
    <property type="entry name" value="Galactose oxidase, central domain"/>
    <property type="match status" value="1"/>
</dbReference>
<feature type="domain" description="Sushi" evidence="8">
    <location>
        <begin position="3281"/>
        <end position="3362"/>
    </location>
</feature>
<dbReference type="InterPro" id="IPR016187">
    <property type="entry name" value="CTDL_fold"/>
</dbReference>
<name>A0A553P292_TIGCA</name>
<dbReference type="InterPro" id="IPR011043">
    <property type="entry name" value="Gal_Oxase/kelch_b-propeller"/>
</dbReference>
<dbReference type="Gene3D" id="2.120.10.80">
    <property type="entry name" value="Kelch-type beta propeller"/>
    <property type="match status" value="1"/>
</dbReference>
<comment type="caution">
    <text evidence="6">Lacks conserved residue(s) required for the propagation of feature annotation.</text>
</comment>
<comment type="caution">
    <text evidence="10">The sequence shown here is derived from an EMBL/GenBank/DDBJ whole genome shotgun (WGS) entry which is preliminary data.</text>
</comment>
<dbReference type="InterPro" id="IPR001304">
    <property type="entry name" value="C-type_lectin-like"/>
</dbReference>
<protein>
    <recommendedName>
        <fullName evidence="12">C-type lectin domain-containing protein</fullName>
    </recommendedName>
</protein>
<dbReference type="SMART" id="SM00034">
    <property type="entry name" value="CLECT"/>
    <property type="match status" value="6"/>
</dbReference>
<accession>A0A553P292</accession>
<keyword evidence="11" id="KW-1185">Reference proteome</keyword>
<feature type="non-terminal residue" evidence="10">
    <location>
        <position position="1"/>
    </location>
</feature>
<evidence type="ECO:0000259" key="9">
    <source>
        <dbReference type="PROSITE" id="PS51212"/>
    </source>
</evidence>
<dbReference type="PROSITE" id="PS51212">
    <property type="entry name" value="WSC"/>
    <property type="match status" value="1"/>
</dbReference>
<evidence type="ECO:0000313" key="11">
    <source>
        <dbReference type="Proteomes" id="UP000318571"/>
    </source>
</evidence>
<feature type="domain" description="C-type lectin" evidence="7">
    <location>
        <begin position="1336"/>
        <end position="1509"/>
    </location>
</feature>
<evidence type="ECO:0000256" key="5">
    <source>
        <dbReference type="ARBA" id="ARBA00023180"/>
    </source>
</evidence>
<evidence type="ECO:0000259" key="7">
    <source>
        <dbReference type="PROSITE" id="PS50041"/>
    </source>
</evidence>
<gene>
    <name evidence="10" type="ORF">TCAL_10551</name>
</gene>
<dbReference type="Pfam" id="PF00059">
    <property type="entry name" value="Lectin_C"/>
    <property type="match status" value="2"/>
</dbReference>
<dbReference type="Pfam" id="PF01822">
    <property type="entry name" value="WSC"/>
    <property type="match status" value="1"/>
</dbReference>
<dbReference type="GO" id="GO:0005576">
    <property type="term" value="C:extracellular region"/>
    <property type="evidence" value="ECO:0007669"/>
    <property type="project" value="UniProtKB-SubCell"/>
</dbReference>
<feature type="domain" description="C-type lectin" evidence="7">
    <location>
        <begin position="2041"/>
        <end position="2158"/>
    </location>
</feature>
<dbReference type="InterPro" id="IPR016186">
    <property type="entry name" value="C-type_lectin-like/link_sf"/>
</dbReference>
<dbReference type="InterPro" id="IPR002889">
    <property type="entry name" value="WSC_carb-bd"/>
</dbReference>
<dbReference type="PROSITE" id="PS50923">
    <property type="entry name" value="SUSHI"/>
    <property type="match status" value="1"/>
</dbReference>
<dbReference type="PANTHER" id="PTHR45710">
    <property type="entry name" value="C-TYPE LECTIN DOMAIN-CONTAINING PROTEIN 180"/>
    <property type="match status" value="1"/>
</dbReference>
<evidence type="ECO:0008006" key="12">
    <source>
        <dbReference type="Google" id="ProtNLM"/>
    </source>
</evidence>
<keyword evidence="2" id="KW-0964">Secreted</keyword>
<feature type="domain" description="WSC" evidence="9">
    <location>
        <begin position="130"/>
        <end position="224"/>
    </location>
</feature>
<comment type="subcellular location">
    <subcellularLocation>
        <location evidence="1">Secreted</location>
    </subcellularLocation>
</comment>
<dbReference type="CDD" id="cd00037">
    <property type="entry name" value="CLECT"/>
    <property type="match status" value="4"/>
</dbReference>
<dbReference type="Proteomes" id="UP000318571">
    <property type="component" value="Chromosome 7"/>
</dbReference>
<dbReference type="PROSITE" id="PS50041">
    <property type="entry name" value="C_TYPE_LECTIN_2"/>
    <property type="match status" value="4"/>
</dbReference>
<feature type="non-terminal residue" evidence="10">
    <location>
        <position position="3369"/>
    </location>
</feature>